<gene>
    <name evidence="6" type="ORF">D641_0107310</name>
</gene>
<dbReference type="PROSITE" id="PS50977">
    <property type="entry name" value="HTH_TETR_2"/>
    <property type="match status" value="1"/>
</dbReference>
<evidence type="ECO:0000256" key="2">
    <source>
        <dbReference type="ARBA" id="ARBA00023125"/>
    </source>
</evidence>
<organism evidence="6 7">
    <name type="scientific">Brachybacterium muris UCD-AY4</name>
    <dbReference type="NCBI Taxonomy" id="1249481"/>
    <lineage>
        <taxon>Bacteria</taxon>
        <taxon>Bacillati</taxon>
        <taxon>Actinomycetota</taxon>
        <taxon>Actinomycetes</taxon>
        <taxon>Micrococcales</taxon>
        <taxon>Dermabacteraceae</taxon>
        <taxon>Brachybacterium</taxon>
    </lineage>
</organism>
<keyword evidence="3" id="KW-0804">Transcription</keyword>
<evidence type="ECO:0000256" key="4">
    <source>
        <dbReference type="PROSITE-ProRule" id="PRU00335"/>
    </source>
</evidence>
<dbReference type="InterPro" id="IPR001647">
    <property type="entry name" value="HTH_TetR"/>
</dbReference>
<evidence type="ECO:0000259" key="5">
    <source>
        <dbReference type="PROSITE" id="PS50977"/>
    </source>
</evidence>
<dbReference type="PANTHER" id="PTHR47506:SF1">
    <property type="entry name" value="HTH-TYPE TRANSCRIPTIONAL REGULATOR YJDC"/>
    <property type="match status" value="1"/>
</dbReference>
<proteinExistence type="predicted"/>
<dbReference type="OrthoDB" id="9805134at2"/>
<dbReference type="RefSeq" id="WP_017824993.1">
    <property type="nucleotide sequence ID" value="NZ_KB403093.1"/>
</dbReference>
<keyword evidence="2 4" id="KW-0238">DNA-binding</keyword>
<feature type="domain" description="HTH tetR-type" evidence="5">
    <location>
        <begin position="6"/>
        <end position="66"/>
    </location>
</feature>
<feature type="DNA-binding region" description="H-T-H motif" evidence="4">
    <location>
        <begin position="29"/>
        <end position="48"/>
    </location>
</feature>
<dbReference type="EMBL" id="AORC01000008">
    <property type="protein sequence ID" value="EYT49629.1"/>
    <property type="molecule type" value="Genomic_DNA"/>
</dbReference>
<dbReference type="SUPFAM" id="SSF46689">
    <property type="entry name" value="Homeodomain-like"/>
    <property type="match status" value="1"/>
</dbReference>
<dbReference type="Pfam" id="PF00440">
    <property type="entry name" value="TetR_N"/>
    <property type="match status" value="1"/>
</dbReference>
<dbReference type="PANTHER" id="PTHR47506">
    <property type="entry name" value="TRANSCRIPTIONAL REGULATORY PROTEIN"/>
    <property type="match status" value="1"/>
</dbReference>
<protein>
    <submittedName>
        <fullName evidence="6">TetR family transcriptional regulator</fullName>
    </submittedName>
</protein>
<evidence type="ECO:0000256" key="3">
    <source>
        <dbReference type="ARBA" id="ARBA00023163"/>
    </source>
</evidence>
<evidence type="ECO:0000256" key="1">
    <source>
        <dbReference type="ARBA" id="ARBA00023015"/>
    </source>
</evidence>
<dbReference type="GO" id="GO:0003677">
    <property type="term" value="F:DNA binding"/>
    <property type="evidence" value="ECO:0007669"/>
    <property type="project" value="UniProtKB-UniRule"/>
</dbReference>
<comment type="caution">
    <text evidence="6">The sequence shown here is derived from an EMBL/GenBank/DDBJ whole genome shotgun (WGS) entry which is preliminary data.</text>
</comment>
<sequence length="198" mass="21289">MGRQSAFVREDTVRSARDVFWSEGYEGASMASLQRATGLNASSIYHAFGSKRGLFDAAIEDYLERVVRPGLAPLCAPQVAPDALERYFLAARALFADPSGRTLSDGCLLVNTACSGLARDDGIAEAVRAYRAELLAAFTRGVQARRPDQSPQERAQLVETCVALLISALVMTRVDRDAATAAIDSALTALQNQEQGHP</sequence>
<dbReference type="AlphaFoldDB" id="A0A022KYN0"/>
<name>A0A022KYN0_9MICO</name>
<dbReference type="Gene3D" id="1.10.357.10">
    <property type="entry name" value="Tetracycline Repressor, domain 2"/>
    <property type="match status" value="1"/>
</dbReference>
<dbReference type="InterPro" id="IPR009057">
    <property type="entry name" value="Homeodomain-like_sf"/>
</dbReference>
<dbReference type="Proteomes" id="UP000019754">
    <property type="component" value="Unassembled WGS sequence"/>
</dbReference>
<keyword evidence="7" id="KW-1185">Reference proteome</keyword>
<dbReference type="InterPro" id="IPR036271">
    <property type="entry name" value="Tet_transcr_reg_TetR-rel_C_sf"/>
</dbReference>
<dbReference type="Gene3D" id="1.10.10.60">
    <property type="entry name" value="Homeodomain-like"/>
    <property type="match status" value="1"/>
</dbReference>
<keyword evidence="1" id="KW-0805">Transcription regulation</keyword>
<dbReference type="SUPFAM" id="SSF48498">
    <property type="entry name" value="Tetracyclin repressor-like, C-terminal domain"/>
    <property type="match status" value="1"/>
</dbReference>
<evidence type="ECO:0000313" key="6">
    <source>
        <dbReference type="EMBL" id="EYT49629.1"/>
    </source>
</evidence>
<dbReference type="HOGENOM" id="CLU_069356_28_0_11"/>
<dbReference type="STRING" id="1249481.D641_0107310"/>
<reference evidence="6 7" key="1">
    <citation type="journal article" date="2013" name="Genome Announc.">
        <title>Draft genome sequence of an Actinobacterium, Brachybacterium muris strain UCD-AY4.</title>
        <authorList>
            <person name="Lo J.R."/>
            <person name="Lang J.M."/>
            <person name="Darling A.E."/>
            <person name="Eisen J.A."/>
            <person name="Coil D.A."/>
        </authorList>
    </citation>
    <scope>NUCLEOTIDE SEQUENCE [LARGE SCALE GENOMIC DNA]</scope>
    <source>
        <strain evidence="6 7">UCD-AY4</strain>
    </source>
</reference>
<accession>A0A022KYN0</accession>
<evidence type="ECO:0000313" key="7">
    <source>
        <dbReference type="Proteomes" id="UP000019754"/>
    </source>
</evidence>